<evidence type="ECO:0000256" key="3">
    <source>
        <dbReference type="RuleBase" id="RU003694"/>
    </source>
</evidence>
<dbReference type="InterPro" id="IPR014030">
    <property type="entry name" value="Ketoacyl_synth_N"/>
</dbReference>
<dbReference type="PROSITE" id="PS52004">
    <property type="entry name" value="KS3_2"/>
    <property type="match status" value="1"/>
</dbReference>
<dbReference type="Gene3D" id="3.40.47.10">
    <property type="match status" value="1"/>
</dbReference>
<evidence type="ECO:0000259" key="4">
    <source>
        <dbReference type="PROSITE" id="PS52004"/>
    </source>
</evidence>
<dbReference type="Pfam" id="PF02801">
    <property type="entry name" value="Ketoacyl-synt_C"/>
    <property type="match status" value="1"/>
</dbReference>
<proteinExistence type="inferred from homology"/>
<dbReference type="InterPro" id="IPR014031">
    <property type="entry name" value="Ketoacyl_synth_C"/>
</dbReference>
<sequence length="395" mass="40357">MNSTRTAVYLSAPGMINALGATTDAIVDALGRGVAPGMAPRADAPAGGWVGRVTAPLECAPPAALAHFDCRNNRLLLAALAQIQPLVDAALARYGPRRIGVVIGTSTSGVDAAEHALARRAATGAMPAGFDYRQMEIGTAAPFVRAVLGVTGPAYTLSTACTSSAKAFAAARRLLQLKICDAVIVGGADSLCELTLQGFASLESVSPGRTNPMSRNRNGINIGEGAALFVMSRDEAAIRLAGVGESSDAHHISAPDPAGHGAEDALRAALAEAGVAASAIGYVNLHATATRLNDEMEANVTARVFPHGVPASGTKPLTGHMLGAAGATELGFGWLTLARRIALPAHVWDGEQDPALPALDLVREERRLAGDAAGRYVMSNSFAFGGSNASLILGT</sequence>
<protein>
    <submittedName>
        <fullName evidence="5">Beta-ketoacyl synthase</fullName>
    </submittedName>
</protein>
<reference evidence="6" key="1">
    <citation type="submission" date="2007-03" db="EMBL/GenBank/DDBJ databases">
        <title>Complete sequence of chromosome 3 of Burkholderia vietnamiensis G4.</title>
        <authorList>
            <consortium name="US DOE Joint Genome Institute"/>
            <person name="Copeland A."/>
            <person name="Lucas S."/>
            <person name="Lapidus A."/>
            <person name="Barry K."/>
            <person name="Detter J.C."/>
            <person name="Glavina del Rio T."/>
            <person name="Hammon N."/>
            <person name="Israni S."/>
            <person name="Dalin E."/>
            <person name="Tice H."/>
            <person name="Pitluck S."/>
            <person name="Chain P."/>
            <person name="Malfatti S."/>
            <person name="Shin M."/>
            <person name="Vergez L."/>
            <person name="Schmutz J."/>
            <person name="Larimer F."/>
            <person name="Land M."/>
            <person name="Hauser L."/>
            <person name="Kyrpides N."/>
            <person name="Tiedje J."/>
            <person name="Richardson P."/>
        </authorList>
    </citation>
    <scope>NUCLEOTIDE SEQUENCE [LARGE SCALE GENOMIC DNA]</scope>
    <source>
        <strain evidence="6">G4 / LMG 22486</strain>
    </source>
</reference>
<dbReference type="Proteomes" id="UP000002287">
    <property type="component" value="Chromosome 3"/>
</dbReference>
<accession>A4JRI6</accession>
<dbReference type="InterPro" id="IPR016039">
    <property type="entry name" value="Thiolase-like"/>
</dbReference>
<dbReference type="HOGENOM" id="CLU_000022_69_0_4"/>
<feature type="domain" description="Ketosynthase family 3 (KS3)" evidence="4">
    <location>
        <begin position="1"/>
        <end position="395"/>
    </location>
</feature>
<dbReference type="Pfam" id="PF00109">
    <property type="entry name" value="ketoacyl-synt"/>
    <property type="match status" value="1"/>
</dbReference>
<organism evidence="5 6">
    <name type="scientific">Burkholderia vietnamiensis (strain G4 / LMG 22486)</name>
    <name type="common">Burkholderia cepacia (strain R1808)</name>
    <dbReference type="NCBI Taxonomy" id="269482"/>
    <lineage>
        <taxon>Bacteria</taxon>
        <taxon>Pseudomonadati</taxon>
        <taxon>Pseudomonadota</taxon>
        <taxon>Betaproteobacteria</taxon>
        <taxon>Burkholderiales</taxon>
        <taxon>Burkholderiaceae</taxon>
        <taxon>Burkholderia</taxon>
        <taxon>Burkholderia cepacia complex</taxon>
    </lineage>
</organism>
<dbReference type="GO" id="GO:0006633">
    <property type="term" value="P:fatty acid biosynthetic process"/>
    <property type="evidence" value="ECO:0007669"/>
    <property type="project" value="InterPro"/>
</dbReference>
<dbReference type="eggNOG" id="COG0304">
    <property type="taxonomic scope" value="Bacteria"/>
</dbReference>
<dbReference type="KEGG" id="bvi:Bcep1808_5964"/>
<comment type="similarity">
    <text evidence="1 3">Belongs to the thiolase-like superfamily. Beta-ketoacyl-ACP synthases family.</text>
</comment>
<dbReference type="GO" id="GO:0004315">
    <property type="term" value="F:3-oxoacyl-[acyl-carrier-protein] synthase activity"/>
    <property type="evidence" value="ECO:0007669"/>
    <property type="project" value="InterPro"/>
</dbReference>
<evidence type="ECO:0000256" key="1">
    <source>
        <dbReference type="ARBA" id="ARBA00008467"/>
    </source>
</evidence>
<dbReference type="InterPro" id="IPR018201">
    <property type="entry name" value="Ketoacyl_synth_AS"/>
</dbReference>
<evidence type="ECO:0000313" key="6">
    <source>
        <dbReference type="Proteomes" id="UP000002287"/>
    </source>
</evidence>
<dbReference type="SMART" id="SM00825">
    <property type="entry name" value="PKS_KS"/>
    <property type="match status" value="1"/>
</dbReference>
<dbReference type="EMBL" id="CP000616">
    <property type="protein sequence ID" value="ABO58889.1"/>
    <property type="molecule type" value="Genomic_DNA"/>
</dbReference>
<dbReference type="PANTHER" id="PTHR11712:SF320">
    <property type="entry name" value="BETA-KETOACYL SYNTHASE"/>
    <property type="match status" value="1"/>
</dbReference>
<keyword evidence="2 3" id="KW-0808">Transferase</keyword>
<dbReference type="InterPro" id="IPR000794">
    <property type="entry name" value="Beta-ketoacyl_synthase"/>
</dbReference>
<dbReference type="PANTHER" id="PTHR11712">
    <property type="entry name" value="POLYKETIDE SYNTHASE-RELATED"/>
    <property type="match status" value="1"/>
</dbReference>
<dbReference type="SUPFAM" id="SSF53901">
    <property type="entry name" value="Thiolase-like"/>
    <property type="match status" value="2"/>
</dbReference>
<evidence type="ECO:0000256" key="2">
    <source>
        <dbReference type="ARBA" id="ARBA00022679"/>
    </source>
</evidence>
<dbReference type="GO" id="GO:0005829">
    <property type="term" value="C:cytosol"/>
    <property type="evidence" value="ECO:0007669"/>
    <property type="project" value="TreeGrafter"/>
</dbReference>
<dbReference type="PROSITE" id="PS00606">
    <property type="entry name" value="KS3_1"/>
    <property type="match status" value="1"/>
</dbReference>
<dbReference type="AlphaFoldDB" id="A4JRI6"/>
<dbReference type="NCBIfam" id="NF006618">
    <property type="entry name" value="PRK09185.1"/>
    <property type="match status" value="1"/>
</dbReference>
<gene>
    <name evidence="5" type="ordered locus">Bcep1808_5964</name>
</gene>
<evidence type="ECO:0000313" key="5">
    <source>
        <dbReference type="EMBL" id="ABO58889.1"/>
    </source>
</evidence>
<dbReference type="CDD" id="cd00834">
    <property type="entry name" value="KAS_I_II"/>
    <property type="match status" value="1"/>
</dbReference>
<name>A4JRI6_BURVG</name>
<dbReference type="InterPro" id="IPR020841">
    <property type="entry name" value="PKS_Beta-ketoAc_synthase_dom"/>
</dbReference>